<keyword evidence="2" id="KW-1185">Reference proteome</keyword>
<name>A0ACB7SWT5_HYAAI</name>
<evidence type="ECO:0000313" key="1">
    <source>
        <dbReference type="EMBL" id="KAH6938209.1"/>
    </source>
</evidence>
<dbReference type="Proteomes" id="UP000821845">
    <property type="component" value="Chromosome 2"/>
</dbReference>
<proteinExistence type="predicted"/>
<dbReference type="EMBL" id="CM023482">
    <property type="protein sequence ID" value="KAH6938209.1"/>
    <property type="molecule type" value="Genomic_DNA"/>
</dbReference>
<reference evidence="1" key="1">
    <citation type="submission" date="2020-05" db="EMBL/GenBank/DDBJ databases">
        <title>Large-scale comparative analyses of tick genomes elucidate their genetic diversity and vector capacities.</title>
        <authorList>
            <person name="Jia N."/>
            <person name="Wang J."/>
            <person name="Shi W."/>
            <person name="Du L."/>
            <person name="Sun Y."/>
            <person name="Zhan W."/>
            <person name="Jiang J."/>
            <person name="Wang Q."/>
            <person name="Zhang B."/>
            <person name="Ji P."/>
            <person name="Sakyi L.B."/>
            <person name="Cui X."/>
            <person name="Yuan T."/>
            <person name="Jiang B."/>
            <person name="Yang W."/>
            <person name="Lam T.T.-Y."/>
            <person name="Chang Q."/>
            <person name="Ding S."/>
            <person name="Wang X."/>
            <person name="Zhu J."/>
            <person name="Ruan X."/>
            <person name="Zhao L."/>
            <person name="Wei J."/>
            <person name="Que T."/>
            <person name="Du C."/>
            <person name="Cheng J."/>
            <person name="Dai P."/>
            <person name="Han X."/>
            <person name="Huang E."/>
            <person name="Gao Y."/>
            <person name="Liu J."/>
            <person name="Shao H."/>
            <person name="Ye R."/>
            <person name="Li L."/>
            <person name="Wei W."/>
            <person name="Wang X."/>
            <person name="Wang C."/>
            <person name="Yang T."/>
            <person name="Huo Q."/>
            <person name="Li W."/>
            <person name="Guo W."/>
            <person name="Chen H."/>
            <person name="Zhou L."/>
            <person name="Ni X."/>
            <person name="Tian J."/>
            <person name="Zhou Y."/>
            <person name="Sheng Y."/>
            <person name="Liu T."/>
            <person name="Pan Y."/>
            <person name="Xia L."/>
            <person name="Li J."/>
            <person name="Zhao F."/>
            <person name="Cao W."/>
        </authorList>
    </citation>
    <scope>NUCLEOTIDE SEQUENCE</scope>
    <source>
        <strain evidence="1">Hyas-2018</strain>
    </source>
</reference>
<sequence>MAPVASWTPSKALVFAIVAPTGTSPETVVDATASIVGLSEVYACNIRELRTSKLQLRAWAPWLSSSTLATW</sequence>
<comment type="caution">
    <text evidence="1">The sequence shown here is derived from an EMBL/GenBank/DDBJ whole genome shotgun (WGS) entry which is preliminary data.</text>
</comment>
<protein>
    <submittedName>
        <fullName evidence="1">Uncharacterized protein</fullName>
    </submittedName>
</protein>
<evidence type="ECO:0000313" key="2">
    <source>
        <dbReference type="Proteomes" id="UP000821845"/>
    </source>
</evidence>
<organism evidence="1 2">
    <name type="scientific">Hyalomma asiaticum</name>
    <name type="common">Tick</name>
    <dbReference type="NCBI Taxonomy" id="266040"/>
    <lineage>
        <taxon>Eukaryota</taxon>
        <taxon>Metazoa</taxon>
        <taxon>Ecdysozoa</taxon>
        <taxon>Arthropoda</taxon>
        <taxon>Chelicerata</taxon>
        <taxon>Arachnida</taxon>
        <taxon>Acari</taxon>
        <taxon>Parasitiformes</taxon>
        <taxon>Ixodida</taxon>
        <taxon>Ixodoidea</taxon>
        <taxon>Ixodidae</taxon>
        <taxon>Hyalomminae</taxon>
        <taxon>Hyalomma</taxon>
    </lineage>
</organism>
<accession>A0ACB7SWT5</accession>
<gene>
    <name evidence="1" type="ORF">HPB50_007759</name>
</gene>